<dbReference type="Pfam" id="PF00106">
    <property type="entry name" value="adh_short"/>
    <property type="match status" value="1"/>
</dbReference>
<organism evidence="1 2">
    <name type="scientific">Septoria linicola</name>
    <dbReference type="NCBI Taxonomy" id="215465"/>
    <lineage>
        <taxon>Eukaryota</taxon>
        <taxon>Fungi</taxon>
        <taxon>Dikarya</taxon>
        <taxon>Ascomycota</taxon>
        <taxon>Pezizomycotina</taxon>
        <taxon>Dothideomycetes</taxon>
        <taxon>Dothideomycetidae</taxon>
        <taxon>Mycosphaerellales</taxon>
        <taxon>Mycosphaerellaceae</taxon>
        <taxon>Septoria</taxon>
    </lineage>
</organism>
<dbReference type="AlphaFoldDB" id="A0A9Q9AP93"/>
<dbReference type="InterPro" id="IPR036291">
    <property type="entry name" value="NAD(P)-bd_dom_sf"/>
</dbReference>
<reference evidence="1" key="1">
    <citation type="submission" date="2022-06" db="EMBL/GenBank/DDBJ databases">
        <title>Complete genome sequences of two strains of the flax pathogen Septoria linicola.</title>
        <authorList>
            <person name="Lapalu N."/>
            <person name="Simon A."/>
            <person name="Demenou B."/>
            <person name="Paumier D."/>
            <person name="Guillot M.-P."/>
            <person name="Gout L."/>
            <person name="Valade R."/>
        </authorList>
    </citation>
    <scope>NUCLEOTIDE SEQUENCE</scope>
    <source>
        <strain evidence="1">SE15195</strain>
    </source>
</reference>
<sequence>MPPSLFAVIAGVGPGTGAALPKGGSALGIETDVSVERSIKAAFDKVKDTFGSYAACAAAVFNASGALTKKPFLELTEDDFTKPYSVSGKGAFHFAQAVLPFLLKSASASPQHPPTLIFTGATASLKGSAGFSTFASAKFAQRALAQSLAREFAPQGVHVSHVIVDGIIDIPCSSEILKDANPNAKIHPDAIAETYSNLHTQSLSALTHEVEIRPFVEKW</sequence>
<dbReference type="Proteomes" id="UP001056384">
    <property type="component" value="Chromosome 5"/>
</dbReference>
<evidence type="ECO:0000313" key="2">
    <source>
        <dbReference type="Proteomes" id="UP001056384"/>
    </source>
</evidence>
<keyword evidence="2" id="KW-1185">Reference proteome</keyword>
<accession>A0A9Q9AP93</accession>
<proteinExistence type="predicted"/>
<gene>
    <name evidence="1" type="ORF">Slin15195_G062580</name>
</gene>
<dbReference type="PANTHER" id="PTHR43431:SF7">
    <property type="entry name" value="OXIDOREDUCTASE, SHORT CHAIN DEHYDROGENASE_REDUCTASE FAMILY (AFU_ORTHOLOGUE AFUA_5G14000)"/>
    <property type="match status" value="1"/>
</dbReference>
<dbReference type="InterPro" id="IPR002347">
    <property type="entry name" value="SDR_fam"/>
</dbReference>
<dbReference type="PANTHER" id="PTHR43431">
    <property type="entry name" value="OXIDOREDUCTASE, SHORT CHAIN DEHYDROGENASE/REDUCTASE FAMILY (AFU_ORTHOLOGUE AFUA_5G14000)"/>
    <property type="match status" value="1"/>
</dbReference>
<dbReference type="Gene3D" id="3.40.50.720">
    <property type="entry name" value="NAD(P)-binding Rossmann-like Domain"/>
    <property type="match status" value="1"/>
</dbReference>
<dbReference type="SUPFAM" id="SSF51735">
    <property type="entry name" value="NAD(P)-binding Rossmann-fold domains"/>
    <property type="match status" value="1"/>
</dbReference>
<protein>
    <submittedName>
        <fullName evidence="1">NAD(P)-binding domain superfamily</fullName>
    </submittedName>
</protein>
<dbReference type="EMBL" id="CP099422">
    <property type="protein sequence ID" value="USW52939.1"/>
    <property type="molecule type" value="Genomic_DNA"/>
</dbReference>
<evidence type="ECO:0000313" key="1">
    <source>
        <dbReference type="EMBL" id="USW52939.1"/>
    </source>
</evidence>
<name>A0A9Q9AP93_9PEZI</name>